<gene>
    <name evidence="2" type="ORF">GX51_04100</name>
</gene>
<dbReference type="Proteomes" id="UP000224080">
    <property type="component" value="Unassembled WGS sequence"/>
</dbReference>
<accession>A0A2B7X3B7</accession>
<sequence>MANNQQTPDSFKQGLLELSRLAWDKHRVVTHWLEKVEPHSTARGAHGYASVMSVSDSASTDPPKLSSQDSELDTKGNTTGSS</sequence>
<dbReference type="OrthoDB" id="4185377at2759"/>
<organism evidence="2 3">
    <name type="scientific">Blastomyces parvus</name>
    <dbReference type="NCBI Taxonomy" id="2060905"/>
    <lineage>
        <taxon>Eukaryota</taxon>
        <taxon>Fungi</taxon>
        <taxon>Dikarya</taxon>
        <taxon>Ascomycota</taxon>
        <taxon>Pezizomycotina</taxon>
        <taxon>Eurotiomycetes</taxon>
        <taxon>Eurotiomycetidae</taxon>
        <taxon>Onygenales</taxon>
        <taxon>Ajellomycetaceae</taxon>
        <taxon>Blastomyces</taxon>
    </lineage>
</organism>
<protein>
    <submittedName>
        <fullName evidence="2">Uncharacterized protein</fullName>
    </submittedName>
</protein>
<feature type="region of interest" description="Disordered" evidence="1">
    <location>
        <begin position="37"/>
        <end position="82"/>
    </location>
</feature>
<evidence type="ECO:0000313" key="3">
    <source>
        <dbReference type="Proteomes" id="UP000224080"/>
    </source>
</evidence>
<name>A0A2B7X3B7_9EURO</name>
<feature type="compositionally biased region" description="Polar residues" evidence="1">
    <location>
        <begin position="52"/>
        <end position="82"/>
    </location>
</feature>
<keyword evidence="3" id="KW-1185">Reference proteome</keyword>
<evidence type="ECO:0000256" key="1">
    <source>
        <dbReference type="SAM" id="MobiDB-lite"/>
    </source>
</evidence>
<reference evidence="2 3" key="1">
    <citation type="submission" date="2017-10" db="EMBL/GenBank/DDBJ databases">
        <title>Comparative genomics in systemic dimorphic fungi from Ajellomycetaceae.</title>
        <authorList>
            <person name="Munoz J.F."/>
            <person name="Mcewen J.G."/>
            <person name="Clay O.K."/>
            <person name="Cuomo C.A."/>
        </authorList>
    </citation>
    <scope>NUCLEOTIDE SEQUENCE [LARGE SCALE GENOMIC DNA]</scope>
    <source>
        <strain evidence="2 3">UAMH130</strain>
    </source>
</reference>
<dbReference type="AlphaFoldDB" id="A0A2B7X3B7"/>
<proteinExistence type="predicted"/>
<evidence type="ECO:0000313" key="2">
    <source>
        <dbReference type="EMBL" id="PGH03369.1"/>
    </source>
</evidence>
<comment type="caution">
    <text evidence="2">The sequence shown here is derived from an EMBL/GenBank/DDBJ whole genome shotgun (WGS) entry which is preliminary data.</text>
</comment>
<dbReference type="EMBL" id="PDNC01000049">
    <property type="protein sequence ID" value="PGH03369.1"/>
    <property type="molecule type" value="Genomic_DNA"/>
</dbReference>